<dbReference type="InterPro" id="IPR048334">
    <property type="entry name" value="Pellino_FHA"/>
</dbReference>
<dbReference type="AlphaFoldDB" id="A0A7R9P9Z9"/>
<accession>A0A7R9P9Z9</accession>
<sequence length="427" mass="47603">MSRAFTKSHPSRLNILLNKCLVMALSCTGVDLVALSKVWKGSSTGCRYNGFLPPGDRGRRRSKFVLYSRPKANGVKPSKRYVVEQPHSSQAILDSKQHSISYTLTRNQAIIVEYQKDEDTDMFQIGRSSDSPIDFVVMDTIPGDKTGDSKVLQSTISRFACRIIAERNNPRVARIYAAGFDNACNIFLGEKATKWQELREIDGLTTNGVLIMHPSGSFVGGEPNIGRWREVSVGGGVFKLRESRSAQQKGSVVEDETNELQDGTLIDLCGATLLWRSAEGLAKSPKPDKFSYGGLTEILELETLLNFNQEPASELYSSESERSEQVAADIDNTIVNTSDYYWDEINLEDQDNPPQPLHIYAEVPDNINVNKINTVRLYSINIEKNTFLSIKEQFISRGAESPTVPLLLLSTHILYSVFVDELLSGDY</sequence>
<dbReference type="PANTHER" id="PTHR12098">
    <property type="entry name" value="E3 UBIQUITIN-PROTEIN LIGASE PELLINO-RELATED"/>
    <property type="match status" value="1"/>
</dbReference>
<dbReference type="Pfam" id="PF04710">
    <property type="entry name" value="Pellino_FHA"/>
    <property type="match status" value="1"/>
</dbReference>
<feature type="signal peptide" evidence="1">
    <location>
        <begin position="1"/>
        <end position="24"/>
    </location>
</feature>
<feature type="chain" id="PRO_5030555011" evidence="1">
    <location>
        <begin position="25"/>
        <end position="427"/>
    </location>
</feature>
<name>A0A7R9P9Z9_TIMCA</name>
<gene>
    <name evidence="3" type="ORF">TCMB3V08_LOCUS7766</name>
</gene>
<dbReference type="GO" id="GO:0000209">
    <property type="term" value="P:protein polyubiquitination"/>
    <property type="evidence" value="ECO:0007669"/>
    <property type="project" value="InterPro"/>
</dbReference>
<keyword evidence="1" id="KW-0732">Signal</keyword>
<dbReference type="InterPro" id="IPR006800">
    <property type="entry name" value="Pellino_fam"/>
</dbReference>
<reference evidence="3" key="1">
    <citation type="submission" date="2020-11" db="EMBL/GenBank/DDBJ databases">
        <authorList>
            <person name="Tran Van P."/>
        </authorList>
    </citation>
    <scope>NUCLEOTIDE SEQUENCE</scope>
</reference>
<proteinExistence type="predicted"/>
<evidence type="ECO:0000259" key="2">
    <source>
        <dbReference type="Pfam" id="PF04710"/>
    </source>
</evidence>
<dbReference type="PANTHER" id="PTHR12098:SF2">
    <property type="entry name" value="PROTEIN PELLINO"/>
    <property type="match status" value="1"/>
</dbReference>
<dbReference type="EMBL" id="OE182979">
    <property type="protein sequence ID" value="CAD7575168.1"/>
    <property type="molecule type" value="Genomic_DNA"/>
</dbReference>
<evidence type="ECO:0000313" key="3">
    <source>
        <dbReference type="EMBL" id="CAD7575168.1"/>
    </source>
</evidence>
<dbReference type="GO" id="GO:0008592">
    <property type="term" value="P:regulation of Toll signaling pathway"/>
    <property type="evidence" value="ECO:0007669"/>
    <property type="project" value="InterPro"/>
</dbReference>
<organism evidence="3">
    <name type="scientific">Timema californicum</name>
    <name type="common">California timema</name>
    <name type="synonym">Walking stick</name>
    <dbReference type="NCBI Taxonomy" id="61474"/>
    <lineage>
        <taxon>Eukaryota</taxon>
        <taxon>Metazoa</taxon>
        <taxon>Ecdysozoa</taxon>
        <taxon>Arthropoda</taxon>
        <taxon>Hexapoda</taxon>
        <taxon>Insecta</taxon>
        <taxon>Pterygota</taxon>
        <taxon>Neoptera</taxon>
        <taxon>Polyneoptera</taxon>
        <taxon>Phasmatodea</taxon>
        <taxon>Timematodea</taxon>
        <taxon>Timematoidea</taxon>
        <taxon>Timematidae</taxon>
        <taxon>Timema</taxon>
    </lineage>
</organism>
<evidence type="ECO:0000256" key="1">
    <source>
        <dbReference type="SAM" id="SignalP"/>
    </source>
</evidence>
<dbReference type="GO" id="GO:0061630">
    <property type="term" value="F:ubiquitin protein ligase activity"/>
    <property type="evidence" value="ECO:0007669"/>
    <property type="project" value="InterPro"/>
</dbReference>
<protein>
    <submittedName>
        <fullName evidence="3">(California timema) hypothetical protein</fullName>
    </submittedName>
</protein>
<feature type="domain" description="Pellino FHA" evidence="2">
    <location>
        <begin position="48"/>
        <end position="289"/>
    </location>
</feature>